<dbReference type="EMBL" id="JAMDMX010000251">
    <property type="protein sequence ID" value="MCY9698392.1"/>
    <property type="molecule type" value="Genomic_DNA"/>
</dbReference>
<evidence type="ECO:0000256" key="2">
    <source>
        <dbReference type="SAM" id="SignalP"/>
    </source>
</evidence>
<comment type="caution">
    <text evidence="3">The sequence shown here is derived from an EMBL/GenBank/DDBJ whole genome shotgun (WGS) entry which is preliminary data.</text>
</comment>
<reference evidence="3 4" key="1">
    <citation type="submission" date="2022-05" db="EMBL/GenBank/DDBJ databases">
        <title>Genome Sequencing of Bee-Associated Microbes.</title>
        <authorList>
            <person name="Dunlap C."/>
        </authorList>
    </citation>
    <scope>NUCLEOTIDE SEQUENCE [LARGE SCALE GENOMIC DNA]</scope>
    <source>
        <strain evidence="3 4">NRRL B-14421</strain>
    </source>
</reference>
<evidence type="ECO:0000313" key="3">
    <source>
        <dbReference type="EMBL" id="MCY9698392.1"/>
    </source>
</evidence>
<dbReference type="Proteomes" id="UP001527099">
    <property type="component" value="Unassembled WGS sequence"/>
</dbReference>
<evidence type="ECO:0000256" key="1">
    <source>
        <dbReference type="SAM" id="MobiDB-lite"/>
    </source>
</evidence>
<feature type="signal peptide" evidence="2">
    <location>
        <begin position="1"/>
        <end position="25"/>
    </location>
</feature>
<keyword evidence="4" id="KW-1185">Reference proteome</keyword>
<gene>
    <name evidence="3" type="ORF">M5X19_36980</name>
</gene>
<organism evidence="3 4">
    <name type="scientific">Paenibacillus alginolyticus</name>
    <dbReference type="NCBI Taxonomy" id="59839"/>
    <lineage>
        <taxon>Bacteria</taxon>
        <taxon>Bacillati</taxon>
        <taxon>Bacillota</taxon>
        <taxon>Bacilli</taxon>
        <taxon>Bacillales</taxon>
        <taxon>Paenibacillaceae</taxon>
        <taxon>Paenibacillus</taxon>
    </lineage>
</organism>
<feature type="region of interest" description="Disordered" evidence="1">
    <location>
        <begin position="29"/>
        <end position="48"/>
    </location>
</feature>
<protein>
    <submittedName>
        <fullName evidence="3">Uncharacterized protein</fullName>
    </submittedName>
</protein>
<accession>A0ABT4GQA9</accession>
<dbReference type="PROSITE" id="PS51257">
    <property type="entry name" value="PROKAR_LIPOPROTEIN"/>
    <property type="match status" value="1"/>
</dbReference>
<sequence>MYMKSKGKVRVGFIMLTIFALLVTACSGGKSNTSTSDGKAANATTQANDNKTPVKLKLTHLM</sequence>
<proteinExistence type="predicted"/>
<keyword evidence="2" id="KW-0732">Signal</keyword>
<feature type="chain" id="PRO_5047215924" evidence="2">
    <location>
        <begin position="26"/>
        <end position="62"/>
    </location>
</feature>
<name>A0ABT4GQA9_9BACL</name>
<evidence type="ECO:0000313" key="4">
    <source>
        <dbReference type="Proteomes" id="UP001527099"/>
    </source>
</evidence>
<dbReference type="RefSeq" id="WP_268618811.1">
    <property type="nucleotide sequence ID" value="NZ_JAMDMX010000251.1"/>
</dbReference>